<organism evidence="1">
    <name type="scientific">marine sediment metagenome</name>
    <dbReference type="NCBI Taxonomy" id="412755"/>
    <lineage>
        <taxon>unclassified sequences</taxon>
        <taxon>metagenomes</taxon>
        <taxon>ecological metagenomes</taxon>
    </lineage>
</organism>
<protein>
    <submittedName>
        <fullName evidence="1">Uncharacterized protein</fullName>
    </submittedName>
</protein>
<gene>
    <name evidence="1" type="ORF">LCGC14_3131250</name>
</gene>
<dbReference type="AlphaFoldDB" id="A0A0F8WNE8"/>
<comment type="caution">
    <text evidence="1">The sequence shown here is derived from an EMBL/GenBank/DDBJ whole genome shotgun (WGS) entry which is preliminary data.</text>
</comment>
<name>A0A0F8WNE8_9ZZZZ</name>
<proteinExistence type="predicted"/>
<reference evidence="1" key="1">
    <citation type="journal article" date="2015" name="Nature">
        <title>Complex archaea that bridge the gap between prokaryotes and eukaryotes.</title>
        <authorList>
            <person name="Spang A."/>
            <person name="Saw J.H."/>
            <person name="Jorgensen S.L."/>
            <person name="Zaremba-Niedzwiedzka K."/>
            <person name="Martijn J."/>
            <person name="Lind A.E."/>
            <person name="van Eijk R."/>
            <person name="Schleper C."/>
            <person name="Guy L."/>
            <person name="Ettema T.J."/>
        </authorList>
    </citation>
    <scope>NUCLEOTIDE SEQUENCE</scope>
</reference>
<dbReference type="EMBL" id="LAZR01068345">
    <property type="protein sequence ID" value="KKK49815.1"/>
    <property type="molecule type" value="Genomic_DNA"/>
</dbReference>
<sequence length="71" mass="8435">MTEEEQTKITSEMPEQEQSKLLYDWTFWARPKQLPPDDFFIWLLLSGRGFGNKDDKSGYGCDYAKIFCHCY</sequence>
<evidence type="ECO:0000313" key="1">
    <source>
        <dbReference type="EMBL" id="KKK49815.1"/>
    </source>
</evidence>
<accession>A0A0F8WNE8</accession>